<sequence>MSFEQPGNQFIFSRADGTALRLAYPNDKRDAIIEQHGFHPINITG</sequence>
<evidence type="ECO:0000313" key="2">
    <source>
        <dbReference type="Proteomes" id="UP000640274"/>
    </source>
</evidence>
<keyword evidence="2" id="KW-1185">Reference proteome</keyword>
<dbReference type="RefSeq" id="WP_199018604.1">
    <property type="nucleotide sequence ID" value="NZ_JAELUP010000016.1"/>
</dbReference>
<gene>
    <name evidence="1" type="ORF">JFN88_06990</name>
</gene>
<accession>A0A934J0H8</accession>
<dbReference type="Proteomes" id="UP000640274">
    <property type="component" value="Unassembled WGS sequence"/>
</dbReference>
<protein>
    <submittedName>
        <fullName evidence="1">Uncharacterized protein</fullName>
    </submittedName>
</protein>
<dbReference type="EMBL" id="JAELUP010000016">
    <property type="protein sequence ID" value="MBJ6361064.1"/>
    <property type="molecule type" value="Genomic_DNA"/>
</dbReference>
<organism evidence="1 2">
    <name type="scientific">Paenibacillus roseus</name>
    <dbReference type="NCBI Taxonomy" id="2798579"/>
    <lineage>
        <taxon>Bacteria</taxon>
        <taxon>Bacillati</taxon>
        <taxon>Bacillota</taxon>
        <taxon>Bacilli</taxon>
        <taxon>Bacillales</taxon>
        <taxon>Paenibacillaceae</taxon>
        <taxon>Paenibacillus</taxon>
    </lineage>
</organism>
<reference evidence="1" key="1">
    <citation type="submission" date="2020-12" db="EMBL/GenBank/DDBJ databases">
        <authorList>
            <person name="Huq M.A."/>
        </authorList>
    </citation>
    <scope>NUCLEOTIDE SEQUENCE</scope>
    <source>
        <strain evidence="1">MAHUQ-46</strain>
    </source>
</reference>
<name>A0A934J0H8_9BACL</name>
<dbReference type="AlphaFoldDB" id="A0A934J0H8"/>
<comment type="caution">
    <text evidence="1">The sequence shown here is derived from an EMBL/GenBank/DDBJ whole genome shotgun (WGS) entry which is preliminary data.</text>
</comment>
<evidence type="ECO:0000313" key="1">
    <source>
        <dbReference type="EMBL" id="MBJ6361064.1"/>
    </source>
</evidence>
<proteinExistence type="predicted"/>